<evidence type="ECO:0000313" key="1">
    <source>
        <dbReference type="EMBL" id="OQR93094.1"/>
    </source>
</evidence>
<evidence type="ECO:0000313" key="2">
    <source>
        <dbReference type="Proteomes" id="UP000243579"/>
    </source>
</evidence>
<sequence>MACPQPEEDPVYAALHGGLEVVPGHFSYHAMTEPDAIFEHFGRTEKDWNAFVKGIRHENRPNTKVLYFLRHAEGEHNAAKIRLGADVWFRDVAITNEYLDARLTVKGEAAAAKAALRMQTELEAGMPLEKVILSPLRRTLQTGTVVFGHQIGKVPFVAMELCRETMGMHTCDKRSPISEMAAMFPMVDFSDITEETDSLWRSDVRETRDEIQARAVEFLKHVFAHVPETFIAVTSHVGFIGACLRVLEQTEYRLNNCEIVPVVIQLHEHCRSPLKPRPAE</sequence>
<dbReference type="GO" id="GO:0005737">
    <property type="term" value="C:cytoplasm"/>
    <property type="evidence" value="ECO:0007669"/>
    <property type="project" value="TreeGrafter"/>
</dbReference>
<keyword evidence="2" id="KW-1185">Reference proteome</keyword>
<dbReference type="Proteomes" id="UP000243579">
    <property type="component" value="Unassembled WGS sequence"/>
</dbReference>
<name>A0A1V9Z514_ACHHY</name>
<dbReference type="Gene3D" id="3.40.50.1240">
    <property type="entry name" value="Phosphoglycerate mutase-like"/>
    <property type="match status" value="1"/>
</dbReference>
<organism evidence="1 2">
    <name type="scientific">Achlya hypogyna</name>
    <name type="common">Oomycete</name>
    <name type="synonym">Protoachlya hypogyna</name>
    <dbReference type="NCBI Taxonomy" id="1202772"/>
    <lineage>
        <taxon>Eukaryota</taxon>
        <taxon>Sar</taxon>
        <taxon>Stramenopiles</taxon>
        <taxon>Oomycota</taxon>
        <taxon>Saprolegniomycetes</taxon>
        <taxon>Saprolegniales</taxon>
        <taxon>Achlyaceae</taxon>
        <taxon>Achlya</taxon>
    </lineage>
</organism>
<dbReference type="GO" id="GO:0016791">
    <property type="term" value="F:phosphatase activity"/>
    <property type="evidence" value="ECO:0007669"/>
    <property type="project" value="TreeGrafter"/>
</dbReference>
<dbReference type="InterPro" id="IPR013078">
    <property type="entry name" value="His_Pase_superF_clade-1"/>
</dbReference>
<protein>
    <submittedName>
        <fullName evidence="1">Phosphoglycerate mutase family</fullName>
    </submittedName>
</protein>
<dbReference type="InterPro" id="IPR050275">
    <property type="entry name" value="PGM_Phosphatase"/>
</dbReference>
<reference evidence="1 2" key="1">
    <citation type="journal article" date="2014" name="Genome Biol. Evol.">
        <title>The secreted proteins of Achlya hypogyna and Thraustotheca clavata identify the ancestral oomycete secretome and reveal gene acquisitions by horizontal gene transfer.</title>
        <authorList>
            <person name="Misner I."/>
            <person name="Blouin N."/>
            <person name="Leonard G."/>
            <person name="Richards T.A."/>
            <person name="Lane C.E."/>
        </authorList>
    </citation>
    <scope>NUCLEOTIDE SEQUENCE [LARGE SCALE GENOMIC DNA]</scope>
    <source>
        <strain evidence="1 2">ATCC 48635</strain>
    </source>
</reference>
<dbReference type="Pfam" id="PF00300">
    <property type="entry name" value="His_Phos_1"/>
    <property type="match status" value="1"/>
</dbReference>
<dbReference type="SUPFAM" id="SSF53254">
    <property type="entry name" value="Phosphoglycerate mutase-like"/>
    <property type="match status" value="1"/>
</dbReference>
<comment type="caution">
    <text evidence="1">The sequence shown here is derived from an EMBL/GenBank/DDBJ whole genome shotgun (WGS) entry which is preliminary data.</text>
</comment>
<dbReference type="EMBL" id="JNBR01000430">
    <property type="protein sequence ID" value="OQR93094.1"/>
    <property type="molecule type" value="Genomic_DNA"/>
</dbReference>
<dbReference type="OrthoDB" id="496981at2759"/>
<dbReference type="AlphaFoldDB" id="A0A1V9Z514"/>
<accession>A0A1V9Z514</accession>
<dbReference type="InterPro" id="IPR029033">
    <property type="entry name" value="His_PPase_superfam"/>
</dbReference>
<dbReference type="PANTHER" id="PTHR48100">
    <property type="entry name" value="BROAD-SPECIFICITY PHOSPHATASE YOR283W-RELATED"/>
    <property type="match status" value="1"/>
</dbReference>
<gene>
    <name evidence="1" type="ORF">ACHHYP_02960</name>
</gene>
<proteinExistence type="predicted"/>
<dbReference type="PANTHER" id="PTHR48100:SF1">
    <property type="entry name" value="HISTIDINE PHOSPHATASE FAMILY PROTEIN-RELATED"/>
    <property type="match status" value="1"/>
</dbReference>
<dbReference type="SMART" id="SM00855">
    <property type="entry name" value="PGAM"/>
    <property type="match status" value="1"/>
</dbReference>